<dbReference type="Gene3D" id="3.90.550.10">
    <property type="entry name" value="Spore Coat Polysaccharide Biosynthesis Protein SpsA, Chain A"/>
    <property type="match status" value="1"/>
</dbReference>
<dbReference type="EMBL" id="CP002278">
    <property type="protein sequence ID" value="ADP77344.1"/>
    <property type="molecule type" value="Genomic_DNA"/>
</dbReference>
<dbReference type="SUPFAM" id="SSF53448">
    <property type="entry name" value="Nucleotide-diphospho-sugar transferases"/>
    <property type="match status" value="1"/>
</dbReference>
<keyword evidence="3" id="KW-1185">Reference proteome</keyword>
<protein>
    <recommendedName>
        <fullName evidence="1">Mannosyl-3-phosphoglycerate synthase</fullName>
        <ecNumber evidence="1">2.4.1.217</ecNumber>
    </recommendedName>
</protein>
<sequence>MLIETPRHFETIGAVKLYDIQRVIKLDSELSDNPLFYTFSKSDLHKVLNDLSIVIPIKNERINLFDGALRSIPHNCPIIVVSNSNEKRCKVEKEVVKQFYNVTEHPIMYIHQKDPNVALAFKELKYYDILNGKGEFVRDGKGEGMIIGILVAKAIGSKYVGFVDADNYLPSSIYEYVLDFAAGIKMSKSPYSMVRLRWKYKPKLIKNKVYFKRWGRVSRVTNKFLNKLIGHYLGYKTTIMKTANSGEHAMSIELANKLAYSSGYSIEPFEIIYILENFGKSDGNKIVEIFQIETLNPHIHENKGEEHINNMIHDSLSTIYHSKLANKNIKLEIIEELKKRNVLKDKEEPKKNIMMSPIETLDEKSFIEIVRDSEGFIELR</sequence>
<dbReference type="GO" id="GO:0005737">
    <property type="term" value="C:cytoplasm"/>
    <property type="evidence" value="ECO:0007669"/>
    <property type="project" value="InterPro"/>
</dbReference>
<dbReference type="NCBIfam" id="TIGR02460">
    <property type="entry name" value="osmo_MPGsynth"/>
    <property type="match status" value="1"/>
</dbReference>
<organism evidence="2 3">
    <name type="scientific">Methanothermus fervidus (strain ATCC 43054 / DSM 2088 / JCM 10308 / V24 S)</name>
    <dbReference type="NCBI Taxonomy" id="523846"/>
    <lineage>
        <taxon>Archaea</taxon>
        <taxon>Methanobacteriati</taxon>
        <taxon>Methanobacteriota</taxon>
        <taxon>Methanomada group</taxon>
        <taxon>Methanobacteria</taxon>
        <taxon>Methanobacteriales</taxon>
        <taxon>Methanothermaceae</taxon>
        <taxon>Methanothermus</taxon>
    </lineage>
</organism>
<dbReference type="Proteomes" id="UP000002315">
    <property type="component" value="Chromosome"/>
</dbReference>
<keyword evidence="2" id="KW-0328">Glycosyltransferase</keyword>
<dbReference type="HOGENOM" id="CLU_028916_0_0_2"/>
<dbReference type="EC" id="2.4.1.217" evidence="1"/>
<dbReference type="STRING" id="523846.Mfer_0544"/>
<dbReference type="KEGG" id="mfv:Mfer_0544"/>
<dbReference type="CAZy" id="GT55">
    <property type="family name" value="Glycosyltransferase Family 55"/>
</dbReference>
<dbReference type="AlphaFoldDB" id="E3GYG2"/>
<dbReference type="InterPro" id="IPR029044">
    <property type="entry name" value="Nucleotide-diphossugar_trans"/>
</dbReference>
<proteinExistence type="predicted"/>
<name>E3GYG2_METFV</name>
<dbReference type="OrthoDB" id="9468at2157"/>
<evidence type="ECO:0000313" key="3">
    <source>
        <dbReference type="Proteomes" id="UP000002315"/>
    </source>
</evidence>
<dbReference type="Pfam" id="PF09488">
    <property type="entry name" value="Osmo_MPGsynth"/>
    <property type="match status" value="1"/>
</dbReference>
<dbReference type="GO" id="GO:0051479">
    <property type="term" value="P:mannosylglycerate biosynthetic process"/>
    <property type="evidence" value="ECO:0007669"/>
    <property type="project" value="InterPro"/>
</dbReference>
<dbReference type="InterPro" id="IPR012812">
    <property type="entry name" value="Osmo_MPG_synth"/>
</dbReference>
<accession>E3GYG2</accession>
<reference evidence="2 3" key="1">
    <citation type="journal article" date="2010" name="Stand. Genomic Sci.">
        <title>Complete genome sequence of Methanothermus fervidus type strain (V24S).</title>
        <authorList>
            <person name="Anderson I."/>
            <person name="Djao O.D."/>
            <person name="Misra M."/>
            <person name="Chertkov O."/>
            <person name="Nolan M."/>
            <person name="Lucas S."/>
            <person name="Lapidus A."/>
            <person name="Del Rio T.G."/>
            <person name="Tice H."/>
            <person name="Cheng J.F."/>
            <person name="Tapia R."/>
            <person name="Han C."/>
            <person name="Goodwin L."/>
            <person name="Pitluck S."/>
            <person name="Liolios K."/>
            <person name="Ivanova N."/>
            <person name="Mavromatis K."/>
            <person name="Mikhailova N."/>
            <person name="Pati A."/>
            <person name="Brambilla E."/>
            <person name="Chen A."/>
            <person name="Palaniappan K."/>
            <person name="Land M."/>
            <person name="Hauser L."/>
            <person name="Chang Y.J."/>
            <person name="Jeffries C.D."/>
            <person name="Sikorski J."/>
            <person name="Spring S."/>
            <person name="Rohde M."/>
            <person name="Eichinger K."/>
            <person name="Huber H."/>
            <person name="Wirth R."/>
            <person name="Goker M."/>
            <person name="Detter J.C."/>
            <person name="Woyke T."/>
            <person name="Bristow J."/>
            <person name="Eisen J.A."/>
            <person name="Markowitz V."/>
            <person name="Hugenholtz P."/>
            <person name="Klenk H.P."/>
            <person name="Kyrpides N.C."/>
        </authorList>
    </citation>
    <scope>NUCLEOTIDE SEQUENCE [LARGE SCALE GENOMIC DNA]</scope>
    <source>
        <strain evidence="3">ATCC 43054 / DSM 2088 / JCM 10308 / V24 S</strain>
    </source>
</reference>
<evidence type="ECO:0000313" key="2">
    <source>
        <dbReference type="EMBL" id="ADP77344.1"/>
    </source>
</evidence>
<keyword evidence="2" id="KW-0808">Transferase</keyword>
<dbReference type="CDD" id="cd00761">
    <property type="entry name" value="Glyco_tranf_GTA_type"/>
    <property type="match status" value="1"/>
</dbReference>
<dbReference type="GO" id="GO:0050504">
    <property type="term" value="F:mannosyl-3-phosphoglycerate synthase activity"/>
    <property type="evidence" value="ECO:0007669"/>
    <property type="project" value="UniProtKB-UniRule"/>
</dbReference>
<evidence type="ECO:0000256" key="1">
    <source>
        <dbReference type="NCBIfam" id="TIGR02460"/>
    </source>
</evidence>
<gene>
    <name evidence="2" type="ordered locus">Mfer_0544</name>
</gene>